<dbReference type="SUPFAM" id="SSF103378">
    <property type="entry name" value="2-methylcitrate dehydratase PrpD"/>
    <property type="match status" value="1"/>
</dbReference>
<dbReference type="Proteomes" id="UP001456224">
    <property type="component" value="Chromosome"/>
</dbReference>
<dbReference type="InterPro" id="IPR045336">
    <property type="entry name" value="MmgE_PrpD_N"/>
</dbReference>
<dbReference type="InterPro" id="IPR042183">
    <property type="entry name" value="MmgE/PrpD_sf_1"/>
</dbReference>
<accession>A0ABZ2RZ56</accession>
<dbReference type="Pfam" id="PF03972">
    <property type="entry name" value="MmgE_PrpD_N"/>
    <property type="match status" value="1"/>
</dbReference>
<evidence type="ECO:0000259" key="2">
    <source>
        <dbReference type="Pfam" id="PF03972"/>
    </source>
</evidence>
<reference evidence="4 5" key="1">
    <citation type="submission" date="2024-03" db="EMBL/GenBank/DDBJ databases">
        <title>Reference genomes for the five species model microbial community.</title>
        <authorList>
            <person name="Padfield D."/>
        </authorList>
    </citation>
    <scope>NUCLEOTIDE SEQUENCE [LARGE SCALE GENOMIC DNA]</scope>
    <source>
        <strain evidence="4 5">AB1</strain>
    </source>
</reference>
<dbReference type="EMBL" id="CP148753">
    <property type="protein sequence ID" value="WXR73120.1"/>
    <property type="molecule type" value="Genomic_DNA"/>
</dbReference>
<evidence type="ECO:0000313" key="5">
    <source>
        <dbReference type="Proteomes" id="UP001456224"/>
    </source>
</evidence>
<keyword evidence="5" id="KW-1185">Reference proteome</keyword>
<protein>
    <submittedName>
        <fullName evidence="4">MmgE/PrpD family protein</fullName>
    </submittedName>
</protein>
<feature type="domain" description="MmgE/PrpD C-terminal" evidence="3">
    <location>
        <begin position="269"/>
        <end position="442"/>
    </location>
</feature>
<proteinExistence type="inferred from homology"/>
<comment type="similarity">
    <text evidence="1">Belongs to the PrpD family.</text>
</comment>
<evidence type="ECO:0000259" key="3">
    <source>
        <dbReference type="Pfam" id="PF19305"/>
    </source>
</evidence>
<dbReference type="InterPro" id="IPR045337">
    <property type="entry name" value="MmgE_PrpD_C"/>
</dbReference>
<dbReference type="RefSeq" id="WP_338879412.1">
    <property type="nucleotide sequence ID" value="NZ_CP148753.1"/>
</dbReference>
<evidence type="ECO:0000313" key="4">
    <source>
        <dbReference type="EMBL" id="WXR73120.1"/>
    </source>
</evidence>
<evidence type="ECO:0000256" key="1">
    <source>
        <dbReference type="ARBA" id="ARBA00006174"/>
    </source>
</evidence>
<dbReference type="PANTHER" id="PTHR16943:SF8">
    <property type="entry name" value="2-METHYLCITRATE DEHYDRATASE"/>
    <property type="match status" value="1"/>
</dbReference>
<dbReference type="InterPro" id="IPR042188">
    <property type="entry name" value="MmgE/PrpD_sf_2"/>
</dbReference>
<dbReference type="InterPro" id="IPR036148">
    <property type="entry name" value="MmgE/PrpD_sf"/>
</dbReference>
<feature type="domain" description="MmgE/PrpD N-terminal" evidence="2">
    <location>
        <begin position="6"/>
        <end position="246"/>
    </location>
</feature>
<dbReference type="PANTHER" id="PTHR16943">
    <property type="entry name" value="2-METHYLCITRATE DEHYDRATASE-RELATED"/>
    <property type="match status" value="1"/>
</dbReference>
<name>A0ABZ2RZ56_9BURK</name>
<gene>
    <name evidence="4" type="ORF">WHX56_26335</name>
</gene>
<dbReference type="Gene3D" id="3.30.1330.120">
    <property type="entry name" value="2-methylcitrate dehydratase PrpD"/>
    <property type="match status" value="1"/>
</dbReference>
<dbReference type="Pfam" id="PF19305">
    <property type="entry name" value="MmgE_PrpD_C"/>
    <property type="match status" value="1"/>
</dbReference>
<dbReference type="InterPro" id="IPR005656">
    <property type="entry name" value="MmgE_PrpD"/>
</dbReference>
<dbReference type="Gene3D" id="1.10.4100.10">
    <property type="entry name" value="2-methylcitrate dehydratase PrpD"/>
    <property type="match status" value="1"/>
</dbReference>
<organism evidence="4 5">
    <name type="scientific">Achromobacter veterisilvae</name>
    <dbReference type="NCBI Taxonomy" id="2069367"/>
    <lineage>
        <taxon>Bacteria</taxon>
        <taxon>Pseudomonadati</taxon>
        <taxon>Pseudomonadota</taxon>
        <taxon>Betaproteobacteria</taxon>
        <taxon>Burkholderiales</taxon>
        <taxon>Alcaligenaceae</taxon>
        <taxon>Achromobacter</taxon>
    </lineage>
</organism>
<sequence length="461" mass="47828">MDSSQIIARHVAGLAFRDLPTSAVEATRRNLLDTVGVAIAGAAAPGCAAAVGAILGSDTGTQAAVWGTGRRASAAEAALANGMMAHALDFDDTHDLAVLHAGVSVVPAALAMADRIGGVSGEELAVAVTAGLDLACRLGVATRVSPVVRGWAYTATHGLFGATAAAARLLKLDAERTGHALGIAYAQAAGNCQCLVDGALTKRMQPGFAARNAVQSAIFAEAGITGTIHTFDGIHGLGRVYLGGEFDRDVLLRDLGSRYEHENLGYKPYPACRHTHAAIDAALHLAKEHDIAPDTIEAIAVGVNEEGYANVCIPAETKCRPRVVVDAQFSIPFCVATALARRRVFIPDLAPDALGDPAVLRLASLVRAHVDPRLQQEHGRGVSPAAVSIVLKNGTTLTAVREEALGGLGAPMDFDMLAAKFRQCAQHAWGPAAEARADALVEMFRGFESLPDVRALTSALG</sequence>